<keyword evidence="2" id="KW-0539">Nucleus</keyword>
<keyword evidence="1 2" id="KW-0238">DNA-binding</keyword>
<evidence type="ECO:0000313" key="5">
    <source>
        <dbReference type="EMBL" id="KAL3789554.1"/>
    </source>
</evidence>
<dbReference type="SUPFAM" id="SSF47095">
    <property type="entry name" value="HMG-box"/>
    <property type="match status" value="1"/>
</dbReference>
<gene>
    <name evidence="5" type="ORF">HJC23_001362</name>
</gene>
<dbReference type="InterPro" id="IPR036910">
    <property type="entry name" value="HMG_box_dom_sf"/>
</dbReference>
<feature type="DNA-binding region" description="HMG box" evidence="2">
    <location>
        <begin position="22"/>
        <end position="140"/>
    </location>
</feature>
<reference evidence="5 6" key="1">
    <citation type="journal article" date="2020" name="G3 (Bethesda)">
        <title>Improved Reference Genome for Cyclotella cryptica CCMP332, a Model for Cell Wall Morphogenesis, Salinity Adaptation, and Lipid Production in Diatoms (Bacillariophyta).</title>
        <authorList>
            <person name="Roberts W.R."/>
            <person name="Downey K.M."/>
            <person name="Ruck E.C."/>
            <person name="Traller J.C."/>
            <person name="Alverson A.J."/>
        </authorList>
    </citation>
    <scope>NUCLEOTIDE SEQUENCE [LARGE SCALE GENOMIC DNA]</scope>
    <source>
        <strain evidence="5 6">CCMP332</strain>
    </source>
</reference>
<proteinExistence type="predicted"/>
<dbReference type="GO" id="GO:0005634">
    <property type="term" value="C:nucleus"/>
    <property type="evidence" value="ECO:0007669"/>
    <property type="project" value="UniProtKB-UniRule"/>
</dbReference>
<name>A0ABD3PPP3_9STRA</name>
<accession>A0ABD3PPP3</accession>
<dbReference type="AlphaFoldDB" id="A0ABD3PPP3"/>
<dbReference type="Gene3D" id="1.10.30.10">
    <property type="entry name" value="High mobility group box domain"/>
    <property type="match status" value="1"/>
</dbReference>
<evidence type="ECO:0000313" key="6">
    <source>
        <dbReference type="Proteomes" id="UP001516023"/>
    </source>
</evidence>
<dbReference type="PANTHER" id="PTHR48112:SF15">
    <property type="entry name" value="HMG BOX DOMAIN-CONTAINING PROTEIN"/>
    <property type="match status" value="1"/>
</dbReference>
<dbReference type="GO" id="GO:0003677">
    <property type="term" value="F:DNA binding"/>
    <property type="evidence" value="ECO:0007669"/>
    <property type="project" value="UniProtKB-UniRule"/>
</dbReference>
<sequence length="257" mass="29315">MSQDRTASNHLPYAGAIIPPKPSRPLTCYGVFSVLERNFIWQQGTKQSAKAPSDKTSDDPYAATRPQRYRSLVLPSNWFKVGMNRKKRGQHVKHGMISFQDMTKAIAERWKSADAETKMYCEVIANEELERYKTEITAYKDTYGEDAVKSKKKSLGNLKTKRTAMEDHQSGEHIVSFNTNSYFTGHCKRYDRDDYNVSYGTCTAQGRSEATMSHFREEQLSDYLPDDVTEALALVGNNYDNILPGEELDKTFDSDEE</sequence>
<dbReference type="InterPro" id="IPR009071">
    <property type="entry name" value="HMG_box_dom"/>
</dbReference>
<feature type="domain" description="HMG box" evidence="4">
    <location>
        <begin position="22"/>
        <end position="140"/>
    </location>
</feature>
<dbReference type="PROSITE" id="PS50118">
    <property type="entry name" value="HMG_BOX_2"/>
    <property type="match status" value="1"/>
</dbReference>
<evidence type="ECO:0000256" key="1">
    <source>
        <dbReference type="ARBA" id="ARBA00023125"/>
    </source>
</evidence>
<dbReference type="Proteomes" id="UP001516023">
    <property type="component" value="Unassembled WGS sequence"/>
</dbReference>
<dbReference type="EMBL" id="JABMIG020000139">
    <property type="protein sequence ID" value="KAL3789554.1"/>
    <property type="molecule type" value="Genomic_DNA"/>
</dbReference>
<dbReference type="InterPro" id="IPR050342">
    <property type="entry name" value="HMGB"/>
</dbReference>
<dbReference type="PANTHER" id="PTHR48112">
    <property type="entry name" value="HIGH MOBILITY GROUP PROTEIN DSP1"/>
    <property type="match status" value="1"/>
</dbReference>
<feature type="region of interest" description="Disordered" evidence="3">
    <location>
        <begin position="45"/>
        <end position="66"/>
    </location>
</feature>
<keyword evidence="6" id="KW-1185">Reference proteome</keyword>
<organism evidence="5 6">
    <name type="scientific">Cyclotella cryptica</name>
    <dbReference type="NCBI Taxonomy" id="29204"/>
    <lineage>
        <taxon>Eukaryota</taxon>
        <taxon>Sar</taxon>
        <taxon>Stramenopiles</taxon>
        <taxon>Ochrophyta</taxon>
        <taxon>Bacillariophyta</taxon>
        <taxon>Coscinodiscophyceae</taxon>
        <taxon>Thalassiosirophycidae</taxon>
        <taxon>Stephanodiscales</taxon>
        <taxon>Stephanodiscaceae</taxon>
        <taxon>Cyclotella</taxon>
    </lineage>
</organism>
<dbReference type="CDD" id="cd00084">
    <property type="entry name" value="HMG-box_SF"/>
    <property type="match status" value="1"/>
</dbReference>
<evidence type="ECO:0000256" key="2">
    <source>
        <dbReference type="PROSITE-ProRule" id="PRU00267"/>
    </source>
</evidence>
<evidence type="ECO:0000256" key="3">
    <source>
        <dbReference type="SAM" id="MobiDB-lite"/>
    </source>
</evidence>
<protein>
    <recommendedName>
        <fullName evidence="4">HMG box domain-containing protein</fullName>
    </recommendedName>
</protein>
<comment type="caution">
    <text evidence="5">The sequence shown here is derived from an EMBL/GenBank/DDBJ whole genome shotgun (WGS) entry which is preliminary data.</text>
</comment>
<evidence type="ECO:0000259" key="4">
    <source>
        <dbReference type="PROSITE" id="PS50118"/>
    </source>
</evidence>